<dbReference type="InterPro" id="IPR011006">
    <property type="entry name" value="CheY-like_superfamily"/>
</dbReference>
<dbReference type="SUPFAM" id="SSF52172">
    <property type="entry name" value="CheY-like"/>
    <property type="match status" value="1"/>
</dbReference>
<feature type="domain" description="Response regulatory" evidence="2">
    <location>
        <begin position="4"/>
        <end position="126"/>
    </location>
</feature>
<accession>A0A6B2H952</accession>
<protein>
    <submittedName>
        <fullName evidence="3">Response regulator</fullName>
    </submittedName>
</protein>
<proteinExistence type="predicted"/>
<dbReference type="GO" id="GO:0000160">
    <property type="term" value="P:phosphorelay signal transduction system"/>
    <property type="evidence" value="ECO:0007669"/>
    <property type="project" value="InterPro"/>
</dbReference>
<evidence type="ECO:0000313" key="3">
    <source>
        <dbReference type="EMBL" id="NDK57686.1"/>
    </source>
</evidence>
<keyword evidence="4" id="KW-1185">Reference proteome</keyword>
<sequence>MNLKVLTVEDQDPIRKQILMYFNEMEIGDHTISMEEAEDFDIGIEKIKNNDYDIVILDLCKGVPATENQERPGYDVLQTIQSHSFTPVVFYTGLAHTIKELSSDIVGVVNKNDGLETLESEITRIIHSNLGLIKKQVYEHIRVTFRDFFWEAVHEESEVFGKVKNDVSIGYLLLRRIANSLSKEEIKKLLKDDKIKTDKAHPMEFYLYPIKREAEFELGDIIKVDDKFYITLTPTCDYVQRANGTRKATNVLLASLENLENFSQHTAYISNKSNGNKKSLEKILSNNESDRYFFLPGTPFLESKVVDFQNKTMISYESLSQSKRIARLDTPFAQAMLASFIRYYNRIGFPDLDTEYIIANV</sequence>
<name>A0A6B2H952_9BACT</name>
<evidence type="ECO:0000313" key="4">
    <source>
        <dbReference type="Proteomes" id="UP000478546"/>
    </source>
</evidence>
<reference evidence="3 4" key="1">
    <citation type="submission" date="2020-01" db="EMBL/GenBank/DDBJ databases">
        <authorList>
            <person name="Kim M.K."/>
        </authorList>
    </citation>
    <scope>NUCLEOTIDE SEQUENCE [LARGE SCALE GENOMIC DNA]</scope>
    <source>
        <strain evidence="3 4">BT213</strain>
    </source>
</reference>
<dbReference type="AlphaFoldDB" id="A0A6B2H952"/>
<evidence type="ECO:0000256" key="1">
    <source>
        <dbReference type="PROSITE-ProRule" id="PRU00169"/>
    </source>
</evidence>
<dbReference type="SMART" id="SM00448">
    <property type="entry name" value="REC"/>
    <property type="match status" value="1"/>
</dbReference>
<dbReference type="RefSeq" id="WP_162347743.1">
    <property type="nucleotide sequence ID" value="NZ_JAAEAA010000034.1"/>
</dbReference>
<dbReference type="PROSITE" id="PS50110">
    <property type="entry name" value="RESPONSE_REGULATORY"/>
    <property type="match status" value="1"/>
</dbReference>
<dbReference type="InterPro" id="IPR001789">
    <property type="entry name" value="Sig_transdc_resp-reg_receiver"/>
</dbReference>
<dbReference type="Proteomes" id="UP000478546">
    <property type="component" value="Unassembled WGS sequence"/>
</dbReference>
<dbReference type="Gene3D" id="3.40.50.2300">
    <property type="match status" value="1"/>
</dbReference>
<gene>
    <name evidence="3" type="ORF">GWO68_17305</name>
</gene>
<comment type="caution">
    <text evidence="3">The sequence shown here is derived from an EMBL/GenBank/DDBJ whole genome shotgun (WGS) entry which is preliminary data.</text>
</comment>
<feature type="modified residue" description="4-aspartylphosphate" evidence="1">
    <location>
        <position position="58"/>
    </location>
</feature>
<keyword evidence="1" id="KW-0597">Phosphoprotein</keyword>
<organism evidence="3 4">
    <name type="scientific">Pontibacter fetidus</name>
    <dbReference type="NCBI Taxonomy" id="2700082"/>
    <lineage>
        <taxon>Bacteria</taxon>
        <taxon>Pseudomonadati</taxon>
        <taxon>Bacteroidota</taxon>
        <taxon>Cytophagia</taxon>
        <taxon>Cytophagales</taxon>
        <taxon>Hymenobacteraceae</taxon>
        <taxon>Pontibacter</taxon>
    </lineage>
</organism>
<evidence type="ECO:0000259" key="2">
    <source>
        <dbReference type="PROSITE" id="PS50110"/>
    </source>
</evidence>
<dbReference type="EMBL" id="JAAEAA010000034">
    <property type="protein sequence ID" value="NDK57686.1"/>
    <property type="molecule type" value="Genomic_DNA"/>
</dbReference>